<dbReference type="RefSeq" id="WP_036544087.1">
    <property type="nucleotide sequence ID" value="NZ_CP022295.1"/>
</dbReference>
<dbReference type="SMART" id="SM00421">
    <property type="entry name" value="HTH_LUXR"/>
    <property type="match status" value="1"/>
</dbReference>
<evidence type="ECO:0000256" key="1">
    <source>
        <dbReference type="ARBA" id="ARBA00022553"/>
    </source>
</evidence>
<dbReference type="Pfam" id="PF00072">
    <property type="entry name" value="Response_reg"/>
    <property type="match status" value="1"/>
</dbReference>
<keyword evidence="11" id="KW-1185">Reference proteome</keyword>
<keyword evidence="1 5" id="KW-0597">Phosphoprotein</keyword>
<accession>A0A7Y9ZI29</accession>
<evidence type="ECO:0000313" key="9">
    <source>
        <dbReference type="EMBL" id="QSR28698.1"/>
    </source>
</evidence>
<dbReference type="Proteomes" id="UP000562045">
    <property type="component" value="Unassembled WGS sequence"/>
</dbReference>
<dbReference type="GO" id="GO:0000160">
    <property type="term" value="P:phosphorelay signal transduction system"/>
    <property type="evidence" value="ECO:0007669"/>
    <property type="project" value="InterPro"/>
</dbReference>
<evidence type="ECO:0000256" key="2">
    <source>
        <dbReference type="ARBA" id="ARBA00023015"/>
    </source>
</evidence>
<name>A0A7Y9ZI29_9ACTN</name>
<evidence type="ECO:0000256" key="4">
    <source>
        <dbReference type="ARBA" id="ARBA00023163"/>
    </source>
</evidence>
<dbReference type="PROSITE" id="PS50043">
    <property type="entry name" value="HTH_LUXR_2"/>
    <property type="match status" value="1"/>
</dbReference>
<evidence type="ECO:0000313" key="8">
    <source>
        <dbReference type="EMBL" id="NYI44723.1"/>
    </source>
</evidence>
<dbReference type="PRINTS" id="PR00038">
    <property type="entry name" value="HTHLUXR"/>
</dbReference>
<reference evidence="8 10" key="2">
    <citation type="submission" date="2020-07" db="EMBL/GenBank/DDBJ databases">
        <title>Sequencing the genomes of 1000 actinobacteria strains.</title>
        <authorList>
            <person name="Klenk H.-P."/>
        </authorList>
    </citation>
    <scope>NUCLEOTIDE SEQUENCE [LARGE SCALE GENOMIC DNA]</scope>
    <source>
        <strain evidence="8 10">DSM 15131</strain>
    </source>
</reference>
<dbReference type="GO" id="GO:0006355">
    <property type="term" value="P:regulation of DNA-templated transcription"/>
    <property type="evidence" value="ECO:0007669"/>
    <property type="project" value="InterPro"/>
</dbReference>
<evidence type="ECO:0000313" key="10">
    <source>
        <dbReference type="Proteomes" id="UP000562045"/>
    </source>
</evidence>
<evidence type="ECO:0000259" key="7">
    <source>
        <dbReference type="PROSITE" id="PS50110"/>
    </source>
</evidence>
<evidence type="ECO:0000256" key="5">
    <source>
        <dbReference type="PROSITE-ProRule" id="PRU00169"/>
    </source>
</evidence>
<dbReference type="PROSITE" id="PS50110">
    <property type="entry name" value="RESPONSE_REGULATORY"/>
    <property type="match status" value="1"/>
</dbReference>
<dbReference type="Pfam" id="PF00196">
    <property type="entry name" value="GerE"/>
    <property type="match status" value="1"/>
</dbReference>
<keyword evidence="2" id="KW-0805">Transcription regulation</keyword>
<protein>
    <submittedName>
        <fullName evidence="8">DNA-binding NarL/FixJ family response regulator</fullName>
    </submittedName>
    <submittedName>
        <fullName evidence="9">DNA-binding response regulator</fullName>
    </submittedName>
</protein>
<dbReference type="CDD" id="cd06170">
    <property type="entry name" value="LuxR_C_like"/>
    <property type="match status" value="1"/>
</dbReference>
<dbReference type="SMART" id="SM00448">
    <property type="entry name" value="REC"/>
    <property type="match status" value="1"/>
</dbReference>
<proteinExistence type="predicted"/>
<dbReference type="InterPro" id="IPR001789">
    <property type="entry name" value="Sig_transdc_resp-reg_receiver"/>
</dbReference>
<keyword evidence="4" id="KW-0804">Transcription</keyword>
<evidence type="ECO:0000313" key="11">
    <source>
        <dbReference type="Proteomes" id="UP000662818"/>
    </source>
</evidence>
<organism evidence="8 10">
    <name type="scientific">Nocardioides aromaticivorans</name>
    <dbReference type="NCBI Taxonomy" id="200618"/>
    <lineage>
        <taxon>Bacteria</taxon>
        <taxon>Bacillati</taxon>
        <taxon>Actinomycetota</taxon>
        <taxon>Actinomycetes</taxon>
        <taxon>Propionibacteriales</taxon>
        <taxon>Nocardioidaceae</taxon>
        <taxon>Nocardioides</taxon>
    </lineage>
</organism>
<dbReference type="PANTHER" id="PTHR43214:SF24">
    <property type="entry name" value="TRANSCRIPTIONAL REGULATORY PROTEIN NARL-RELATED"/>
    <property type="match status" value="1"/>
</dbReference>
<reference evidence="9 11" key="1">
    <citation type="submission" date="2017-06" db="EMBL/GenBank/DDBJ databases">
        <title>Complete Genome Sequence of the Soil Carbazole-Degrading Bacterium Nocardioides aromaticivorans IC177.</title>
        <authorList>
            <person name="Vejarano F."/>
            <person name="Suzuki-Minakuchi C."/>
            <person name="Ohtsubo Y."/>
            <person name="Tsuda M."/>
            <person name="Okada K."/>
            <person name="Nojiri H."/>
        </authorList>
    </citation>
    <scope>NUCLEOTIDE SEQUENCE [LARGE SCALE GENOMIC DNA]</scope>
    <source>
        <strain evidence="9 11">IC177</strain>
    </source>
</reference>
<dbReference type="InterPro" id="IPR011006">
    <property type="entry name" value="CheY-like_superfamily"/>
</dbReference>
<keyword evidence="3 8" id="KW-0238">DNA-binding</keyword>
<feature type="modified residue" description="4-aspartylphosphate" evidence="5">
    <location>
        <position position="54"/>
    </location>
</feature>
<evidence type="ECO:0000256" key="3">
    <source>
        <dbReference type="ARBA" id="ARBA00023125"/>
    </source>
</evidence>
<sequence length="211" mass="22061">MIRIVLVDDHPVVRAGLRALVDGQEDLSVVGEADGLDAALAVVAADRPDVVLMDLSLGAGEAGGAQVTAAVRALPEPPEVLVLTTYDTESDILRALEAGARGYLLKDAPPDELFAGIRATARGETVLAPSVAATLVRRTTPGATTITEREVEVLELLSRGLGNKEMARELFVSEATVKSHLSHIYTKLGVDTRAGAVAAAIEQRIIRPVGG</sequence>
<dbReference type="InterPro" id="IPR058245">
    <property type="entry name" value="NreC/VraR/RcsB-like_REC"/>
</dbReference>
<dbReference type="AlphaFoldDB" id="A0A7Y9ZI29"/>
<dbReference type="EMBL" id="JACBZM010000001">
    <property type="protein sequence ID" value="NYI44723.1"/>
    <property type="molecule type" value="Genomic_DNA"/>
</dbReference>
<dbReference type="SUPFAM" id="SSF52172">
    <property type="entry name" value="CheY-like"/>
    <property type="match status" value="1"/>
</dbReference>
<dbReference type="EMBL" id="CP022295">
    <property type="protein sequence ID" value="QSR28698.1"/>
    <property type="molecule type" value="Genomic_DNA"/>
</dbReference>
<dbReference type="Gene3D" id="3.40.50.2300">
    <property type="match status" value="1"/>
</dbReference>
<feature type="domain" description="Response regulatory" evidence="7">
    <location>
        <begin position="3"/>
        <end position="121"/>
    </location>
</feature>
<dbReference type="CDD" id="cd17535">
    <property type="entry name" value="REC_NarL-like"/>
    <property type="match status" value="1"/>
</dbReference>
<dbReference type="GO" id="GO:0003677">
    <property type="term" value="F:DNA binding"/>
    <property type="evidence" value="ECO:0007669"/>
    <property type="project" value="UniProtKB-KW"/>
</dbReference>
<dbReference type="InterPro" id="IPR039420">
    <property type="entry name" value="WalR-like"/>
</dbReference>
<dbReference type="InterPro" id="IPR000792">
    <property type="entry name" value="Tscrpt_reg_LuxR_C"/>
</dbReference>
<dbReference type="Proteomes" id="UP000662818">
    <property type="component" value="Chromosome"/>
</dbReference>
<dbReference type="SUPFAM" id="SSF46894">
    <property type="entry name" value="C-terminal effector domain of the bipartite response regulators"/>
    <property type="match status" value="1"/>
</dbReference>
<evidence type="ECO:0000259" key="6">
    <source>
        <dbReference type="PROSITE" id="PS50043"/>
    </source>
</evidence>
<gene>
    <name evidence="8" type="ORF">BJ993_001803</name>
    <name evidence="9" type="ORF">CFH99_24050</name>
</gene>
<dbReference type="InterPro" id="IPR016032">
    <property type="entry name" value="Sig_transdc_resp-reg_C-effctor"/>
</dbReference>
<feature type="domain" description="HTH luxR-type" evidence="6">
    <location>
        <begin position="139"/>
        <end position="204"/>
    </location>
</feature>
<dbReference type="PANTHER" id="PTHR43214">
    <property type="entry name" value="TWO-COMPONENT RESPONSE REGULATOR"/>
    <property type="match status" value="1"/>
</dbReference>